<dbReference type="PANTHER" id="PTHR21716">
    <property type="entry name" value="TRANSMEMBRANE PROTEIN"/>
    <property type="match status" value="1"/>
</dbReference>
<name>A0A9D1Y709_9FIRM</name>
<feature type="transmembrane region" description="Helical" evidence="6">
    <location>
        <begin position="237"/>
        <end position="254"/>
    </location>
</feature>
<feature type="transmembrane region" description="Helical" evidence="6">
    <location>
        <begin position="14"/>
        <end position="32"/>
    </location>
</feature>
<evidence type="ECO:0000256" key="5">
    <source>
        <dbReference type="ARBA" id="ARBA00023136"/>
    </source>
</evidence>
<gene>
    <name evidence="7" type="primary">ytvI</name>
    <name evidence="7" type="ORF">H9841_01845</name>
</gene>
<feature type="transmembrane region" description="Helical" evidence="6">
    <location>
        <begin position="174"/>
        <end position="195"/>
    </location>
</feature>
<keyword evidence="5 6" id="KW-0472">Membrane</keyword>
<comment type="caution">
    <text evidence="7">The sequence shown here is derived from an EMBL/GenBank/DDBJ whole genome shotgun (WGS) entry which is preliminary data.</text>
</comment>
<evidence type="ECO:0000256" key="3">
    <source>
        <dbReference type="ARBA" id="ARBA00022692"/>
    </source>
</evidence>
<keyword evidence="4 6" id="KW-1133">Transmembrane helix</keyword>
<sequence>MEAQELSWRERGRLWIRLSVRLALVGLAWLLLTRVGLPLFSLLMPFFLALCTAWLLNPLVRTLHQRLGISRKLISILLILFILAVVGGVITVFVWNIAEETAALVANWESLEAELSATVDAVNLFFQRLFTLFPAQLGASAQEALTNLGVDLLDWFSDTLPSLVRTLASGAADVASSVPSFAVAAVVFLMGSYFITADYPRLRYLATHRLPEPVRHLLSEVRAAAVSAFGGYVKAEFILSVGVFFILLIGFILIRQPYALLLAFLLAVLDFIPILGSGTVLVPWAVIDLVTRDVRHAVELMVIWGVVALFRRVGEPKAVGDQTGLSPILSLVSIYVGMRVGGVLGMVLGPVVFLVIINIVRLGVFHNTIADLRLAAGDLWAFFHNRPGGETNSKNM</sequence>
<keyword evidence="3 6" id="KW-0812">Transmembrane</keyword>
<evidence type="ECO:0000256" key="6">
    <source>
        <dbReference type="SAM" id="Phobius"/>
    </source>
</evidence>
<reference evidence="7" key="2">
    <citation type="submission" date="2021-04" db="EMBL/GenBank/DDBJ databases">
        <authorList>
            <person name="Gilroy R."/>
        </authorList>
    </citation>
    <scope>NUCLEOTIDE SEQUENCE</scope>
    <source>
        <strain evidence="7">ChiBcec16_6824</strain>
    </source>
</reference>
<dbReference type="Proteomes" id="UP000823868">
    <property type="component" value="Unassembled WGS sequence"/>
</dbReference>
<dbReference type="Pfam" id="PF01594">
    <property type="entry name" value="AI-2E_transport"/>
    <property type="match status" value="1"/>
</dbReference>
<dbReference type="PANTHER" id="PTHR21716:SF68">
    <property type="entry name" value="TRANSPORT PROTEIN YTVI-RELATED"/>
    <property type="match status" value="1"/>
</dbReference>
<feature type="transmembrane region" description="Helical" evidence="6">
    <location>
        <begin position="260"/>
        <end position="285"/>
    </location>
</feature>
<accession>A0A9D1Y709</accession>
<evidence type="ECO:0000256" key="1">
    <source>
        <dbReference type="ARBA" id="ARBA00004141"/>
    </source>
</evidence>
<comment type="subcellular location">
    <subcellularLocation>
        <location evidence="1">Membrane</location>
        <topology evidence="1">Multi-pass membrane protein</topology>
    </subcellularLocation>
</comment>
<evidence type="ECO:0000313" key="7">
    <source>
        <dbReference type="EMBL" id="HIY20631.1"/>
    </source>
</evidence>
<dbReference type="InterPro" id="IPR002549">
    <property type="entry name" value="AI-2E-like"/>
</dbReference>
<dbReference type="EMBL" id="DXDX01000039">
    <property type="protein sequence ID" value="HIY20631.1"/>
    <property type="molecule type" value="Genomic_DNA"/>
</dbReference>
<comment type="similarity">
    <text evidence="2">Belongs to the autoinducer-2 exporter (AI-2E) (TC 2.A.86) family.</text>
</comment>
<evidence type="ECO:0000256" key="2">
    <source>
        <dbReference type="ARBA" id="ARBA00009773"/>
    </source>
</evidence>
<dbReference type="NCBIfam" id="TIGR02872">
    <property type="entry name" value="spore_ytvI"/>
    <property type="match status" value="1"/>
</dbReference>
<organism evidence="7 8">
    <name type="scientific">Candidatus Flavonifractor merdigallinarum</name>
    <dbReference type="NCBI Taxonomy" id="2838589"/>
    <lineage>
        <taxon>Bacteria</taxon>
        <taxon>Bacillati</taxon>
        <taxon>Bacillota</taxon>
        <taxon>Clostridia</taxon>
        <taxon>Eubacteriales</taxon>
        <taxon>Oscillospiraceae</taxon>
        <taxon>Flavonifractor</taxon>
    </lineage>
</organism>
<dbReference type="AlphaFoldDB" id="A0A9D1Y709"/>
<reference evidence="7" key="1">
    <citation type="journal article" date="2021" name="PeerJ">
        <title>Extensive microbial diversity within the chicken gut microbiome revealed by metagenomics and culture.</title>
        <authorList>
            <person name="Gilroy R."/>
            <person name="Ravi A."/>
            <person name="Getino M."/>
            <person name="Pursley I."/>
            <person name="Horton D.L."/>
            <person name="Alikhan N.F."/>
            <person name="Baker D."/>
            <person name="Gharbi K."/>
            <person name="Hall N."/>
            <person name="Watson M."/>
            <person name="Adriaenssens E.M."/>
            <person name="Foster-Nyarko E."/>
            <person name="Jarju S."/>
            <person name="Secka A."/>
            <person name="Antonio M."/>
            <person name="Oren A."/>
            <person name="Chaudhuri R.R."/>
            <person name="La Ragione R."/>
            <person name="Hildebrand F."/>
            <person name="Pallen M.J."/>
        </authorList>
    </citation>
    <scope>NUCLEOTIDE SEQUENCE</scope>
    <source>
        <strain evidence="7">ChiBcec16_6824</strain>
    </source>
</reference>
<feature type="transmembrane region" description="Helical" evidence="6">
    <location>
        <begin position="334"/>
        <end position="357"/>
    </location>
</feature>
<dbReference type="InterPro" id="IPR014227">
    <property type="entry name" value="YtvI-like"/>
</dbReference>
<feature type="transmembrane region" description="Helical" evidence="6">
    <location>
        <begin position="38"/>
        <end position="56"/>
    </location>
</feature>
<evidence type="ECO:0000313" key="8">
    <source>
        <dbReference type="Proteomes" id="UP000823868"/>
    </source>
</evidence>
<feature type="transmembrane region" description="Helical" evidence="6">
    <location>
        <begin position="76"/>
        <end position="98"/>
    </location>
</feature>
<dbReference type="GO" id="GO:0055085">
    <property type="term" value="P:transmembrane transport"/>
    <property type="evidence" value="ECO:0007669"/>
    <property type="project" value="TreeGrafter"/>
</dbReference>
<evidence type="ECO:0000256" key="4">
    <source>
        <dbReference type="ARBA" id="ARBA00022989"/>
    </source>
</evidence>
<proteinExistence type="inferred from homology"/>
<dbReference type="GO" id="GO:0016020">
    <property type="term" value="C:membrane"/>
    <property type="evidence" value="ECO:0007669"/>
    <property type="project" value="UniProtKB-SubCell"/>
</dbReference>
<protein>
    <submittedName>
        <fullName evidence="7">Sporulation integral membrane protein YtvI</fullName>
    </submittedName>
</protein>